<dbReference type="Proteomes" id="UP000519023">
    <property type="component" value="Unassembled WGS sequence"/>
</dbReference>
<dbReference type="Pfam" id="PF00248">
    <property type="entry name" value="Aldo_ket_red"/>
    <property type="match status" value="1"/>
</dbReference>
<reference evidence="3 4" key="1">
    <citation type="submission" date="2020-04" db="EMBL/GenBank/DDBJ databases">
        <title>Sphingobium sp. AR-3-1 isolated from Arctic soil.</title>
        <authorList>
            <person name="Dahal R.H."/>
            <person name="Chaudhary D.K."/>
        </authorList>
    </citation>
    <scope>NUCLEOTIDE SEQUENCE [LARGE SCALE GENOMIC DNA]</scope>
    <source>
        <strain evidence="3 4">AR-3-1</strain>
    </source>
</reference>
<keyword evidence="1" id="KW-0560">Oxidoreductase</keyword>
<dbReference type="GO" id="GO:0016491">
    <property type="term" value="F:oxidoreductase activity"/>
    <property type="evidence" value="ECO:0007669"/>
    <property type="project" value="UniProtKB-KW"/>
</dbReference>
<name>A0A7X9WZM6_9SPHN</name>
<gene>
    <name evidence="3" type="ORF">HHL08_22415</name>
</gene>
<evidence type="ECO:0000256" key="1">
    <source>
        <dbReference type="ARBA" id="ARBA00023002"/>
    </source>
</evidence>
<dbReference type="PANTHER" id="PTHR43364">
    <property type="entry name" value="NADH-SPECIFIC METHYLGLYOXAL REDUCTASE-RELATED"/>
    <property type="match status" value="1"/>
</dbReference>
<dbReference type="PANTHER" id="PTHR43364:SF4">
    <property type="entry name" value="NAD(P)-LINKED OXIDOREDUCTASE SUPERFAMILY PROTEIN"/>
    <property type="match status" value="1"/>
</dbReference>
<dbReference type="InterPro" id="IPR023210">
    <property type="entry name" value="NADP_OxRdtase_dom"/>
</dbReference>
<dbReference type="RefSeq" id="WP_169575184.1">
    <property type="nucleotide sequence ID" value="NZ_JABBFV010000028.1"/>
</dbReference>
<evidence type="ECO:0000313" key="4">
    <source>
        <dbReference type="Proteomes" id="UP000519023"/>
    </source>
</evidence>
<feature type="domain" description="NADP-dependent oxidoreductase" evidence="2">
    <location>
        <begin position="16"/>
        <end position="184"/>
    </location>
</feature>
<comment type="caution">
    <text evidence="3">The sequence shown here is derived from an EMBL/GenBank/DDBJ whole genome shotgun (WGS) entry which is preliminary data.</text>
</comment>
<dbReference type="InterPro" id="IPR050523">
    <property type="entry name" value="AKR_Detox_Biosynth"/>
</dbReference>
<evidence type="ECO:0000259" key="2">
    <source>
        <dbReference type="Pfam" id="PF00248"/>
    </source>
</evidence>
<sequence>MMRRVNLYKTDLVTSPLGMGCASLGSRYDANYGLRALEDAFDRGVTWFDVAPAYGAGNAELILARFLKHKRAQVQLCTKVGLSAPKMGIAMRLLTPVARPVMAKVKGLRSAVRKSGATTNLHLPLTAELIEKSIARSLARLGTDHVQVYALHSPAAEDVVRDDVLRALERVVARGQAQYIAVAGELDAGIAGAASGRFTIIQLADDPVTLPLNEVRAAGRVGIVSHSIMSIGGAHALLTKKLIANSTLLDQARAEGFGDLPATAASGLLIARAFASNAGGVVLASMFGRGNLTNNAAASELPPEALSRCEAFVARCIGGSEKAESLC</sequence>
<dbReference type="Gene3D" id="3.20.20.100">
    <property type="entry name" value="NADP-dependent oxidoreductase domain"/>
    <property type="match status" value="1"/>
</dbReference>
<dbReference type="SUPFAM" id="SSF51430">
    <property type="entry name" value="NAD(P)-linked oxidoreductase"/>
    <property type="match status" value="1"/>
</dbReference>
<organism evidence="3 4">
    <name type="scientific">Sphingobium psychrophilum</name>
    <dbReference type="NCBI Taxonomy" id="2728834"/>
    <lineage>
        <taxon>Bacteria</taxon>
        <taxon>Pseudomonadati</taxon>
        <taxon>Pseudomonadota</taxon>
        <taxon>Alphaproteobacteria</taxon>
        <taxon>Sphingomonadales</taxon>
        <taxon>Sphingomonadaceae</taxon>
        <taxon>Sphingobium</taxon>
    </lineage>
</organism>
<evidence type="ECO:0000313" key="3">
    <source>
        <dbReference type="EMBL" id="NML12852.1"/>
    </source>
</evidence>
<proteinExistence type="predicted"/>
<dbReference type="InterPro" id="IPR036812">
    <property type="entry name" value="NAD(P)_OxRdtase_dom_sf"/>
</dbReference>
<dbReference type="EMBL" id="JABBFV010000028">
    <property type="protein sequence ID" value="NML12852.1"/>
    <property type="molecule type" value="Genomic_DNA"/>
</dbReference>
<accession>A0A7X9WZM6</accession>
<dbReference type="AlphaFoldDB" id="A0A7X9WZM6"/>
<protein>
    <submittedName>
        <fullName evidence="3">Aldo/keto reductase</fullName>
    </submittedName>
</protein>
<keyword evidence="4" id="KW-1185">Reference proteome</keyword>